<evidence type="ECO:0000256" key="5">
    <source>
        <dbReference type="ARBA" id="ARBA00022763"/>
    </source>
</evidence>
<proteinExistence type="inferred from homology"/>
<dbReference type="Gene3D" id="3.10.300.10">
    <property type="entry name" value="Methylpurine-DNA glycosylase (MPG)"/>
    <property type="match status" value="1"/>
</dbReference>
<reference evidence="10 11" key="1">
    <citation type="submission" date="2016-06" db="EMBL/GenBank/DDBJ databases">
        <authorList>
            <consortium name="Pathogen Informatics"/>
        </authorList>
    </citation>
    <scope>NUCLEOTIDE SEQUENCE [LARGE SCALE GENOMIC DNA]</scope>
    <source>
        <strain evidence="10">PocGH01</strain>
    </source>
</reference>
<evidence type="ECO:0000256" key="8">
    <source>
        <dbReference type="ARBA" id="ARBA00033426"/>
    </source>
</evidence>
<feature type="compositionally biased region" description="Basic and acidic residues" evidence="9">
    <location>
        <begin position="10"/>
        <end position="36"/>
    </location>
</feature>
<comment type="similarity">
    <text evidence="3">Belongs to the DNA glycosylase MPG family.</text>
</comment>
<feature type="region of interest" description="Disordered" evidence="9">
    <location>
        <begin position="323"/>
        <end position="358"/>
    </location>
</feature>
<dbReference type="VEuPathDB" id="PlasmoDB:PocGH01_12047700"/>
<dbReference type="GO" id="GO:0006284">
    <property type="term" value="P:base-excision repair"/>
    <property type="evidence" value="ECO:0007669"/>
    <property type="project" value="InterPro"/>
</dbReference>
<organism evidence="10 11">
    <name type="scientific">Plasmodium ovale</name>
    <name type="common">malaria parasite P. ovale</name>
    <dbReference type="NCBI Taxonomy" id="36330"/>
    <lineage>
        <taxon>Eukaryota</taxon>
        <taxon>Sar</taxon>
        <taxon>Alveolata</taxon>
        <taxon>Apicomplexa</taxon>
        <taxon>Aconoidasida</taxon>
        <taxon>Haemosporida</taxon>
        <taxon>Plasmodiidae</taxon>
        <taxon>Plasmodium</taxon>
        <taxon>Plasmodium (Plasmodium)</taxon>
    </lineage>
</organism>
<dbReference type="SUPFAM" id="SSF50486">
    <property type="entry name" value="FMT C-terminal domain-like"/>
    <property type="match status" value="2"/>
</dbReference>
<dbReference type="Pfam" id="PF02245">
    <property type="entry name" value="Pur_DNA_glyco"/>
    <property type="match status" value="1"/>
</dbReference>
<evidence type="ECO:0000256" key="3">
    <source>
        <dbReference type="ARBA" id="ARBA00009232"/>
    </source>
</evidence>
<dbReference type="VEuPathDB" id="PlasmoDB:POWCR01_120043100"/>
<dbReference type="InterPro" id="IPR036995">
    <property type="entry name" value="MPG_sf"/>
</dbReference>
<keyword evidence="7" id="KW-0234">DNA repair</keyword>
<dbReference type="GO" id="GO:0003905">
    <property type="term" value="F:alkylbase DNA N-glycosylase activity"/>
    <property type="evidence" value="ECO:0007669"/>
    <property type="project" value="UniProtKB-EC"/>
</dbReference>
<comment type="function">
    <text evidence="2">Hydrolysis of the deoxyribose N-glycosidic bond to excise 3-methyladenine, and 7-methylguanine from the damaged DNA polymer formed by alkylation lesions.</text>
</comment>
<dbReference type="PANTHER" id="PTHR10429:SF0">
    <property type="entry name" value="DNA-3-METHYLADENINE GLYCOSYLASE"/>
    <property type="match status" value="1"/>
</dbReference>
<feature type="compositionally biased region" description="Basic and acidic residues" evidence="9">
    <location>
        <begin position="323"/>
        <end position="338"/>
    </location>
</feature>
<protein>
    <recommendedName>
        <fullName evidence="4">DNA-3-methyladenine glycosylase II</fullName>
        <ecNumber evidence="4">3.2.2.21</ecNumber>
    </recommendedName>
    <alternativeName>
        <fullName evidence="8">3-methyladenine DNA glycosidase</fullName>
    </alternativeName>
</protein>
<dbReference type="OrthoDB" id="6353017at2759"/>
<dbReference type="PANTHER" id="PTHR10429">
    <property type="entry name" value="DNA-3-METHYLADENINE GLYCOSYLASE"/>
    <property type="match status" value="1"/>
</dbReference>
<keyword evidence="6 10" id="KW-0378">Hydrolase</keyword>
<keyword evidence="11" id="KW-1185">Reference proteome</keyword>
<evidence type="ECO:0000313" key="11">
    <source>
        <dbReference type="Proteomes" id="UP000242942"/>
    </source>
</evidence>
<evidence type="ECO:0000256" key="7">
    <source>
        <dbReference type="ARBA" id="ARBA00023204"/>
    </source>
</evidence>
<evidence type="ECO:0000313" key="10">
    <source>
        <dbReference type="EMBL" id="SCP05611.1"/>
    </source>
</evidence>
<name>A0A1D3TKY1_PLAOA</name>
<dbReference type="EC" id="3.2.2.21" evidence="4"/>
<comment type="catalytic activity">
    <reaction evidence="1">
        <text>Hydrolysis of alkylated DNA, releasing 3-methyladenine, 3-methylguanine, 7-methylguanine and 7-methyladenine.</text>
        <dbReference type="EC" id="3.2.2.21"/>
    </reaction>
</comment>
<dbReference type="InterPro" id="IPR003180">
    <property type="entry name" value="MPG"/>
</dbReference>
<dbReference type="AlphaFoldDB" id="A0A1D3TKY1"/>
<keyword evidence="10" id="KW-0326">Glycosidase</keyword>
<feature type="region of interest" description="Disordered" evidence="9">
    <location>
        <begin position="1"/>
        <end position="45"/>
    </location>
</feature>
<evidence type="ECO:0000256" key="1">
    <source>
        <dbReference type="ARBA" id="ARBA00000086"/>
    </source>
</evidence>
<keyword evidence="5" id="KW-0227">DNA damage</keyword>
<sequence>MVRGKMRGTRIREGRERSYKKVKSLKREYPQIEEEKKKKKKKKNDDDDISNWVYVYILLNYFFENNKMNILNEKFYLQKNVLSITEMLIGHILWTYDKNKNKLYGSRIIELECYNGIHDKASHAFNNKKTNRNISMFEKGGISYVYICYGIHNCLNIVTNVENVPDAILVRSLEPLYNLPFFFFNKYHDNSKRLSTNNKEKKAICSVNVLTKDKQVGNILSNENDVSTFIEERNYLKKIENLQSILSMVNRKKLSTLCSGPGCVTKCLDISRRDDKARFYLDARNYETGGENGGECKSECINENACADTEICVGSERGAARILSHDNHGREKPKKNDKQTFSTSERNAEKKKSSIHSDCGDCANSNDALCPGKCSYNHLSGVNPEYYFPCSIRYLKNGRFFITLCPSVNEIIQFYENLHKHKKDGLFFICDIYSKYKEHLLNYFEYMKWDDVNMTVQKDRRIGISYAEEAAAYEYRFLLRSHPAISVPPQVRKTPNNA</sequence>
<evidence type="ECO:0000256" key="6">
    <source>
        <dbReference type="ARBA" id="ARBA00022801"/>
    </source>
</evidence>
<dbReference type="GO" id="GO:0003677">
    <property type="term" value="F:DNA binding"/>
    <property type="evidence" value="ECO:0007669"/>
    <property type="project" value="InterPro"/>
</dbReference>
<evidence type="ECO:0000256" key="2">
    <source>
        <dbReference type="ARBA" id="ARBA00002421"/>
    </source>
</evidence>
<dbReference type="Proteomes" id="UP000242942">
    <property type="component" value="Chromosome 12"/>
</dbReference>
<dbReference type="InterPro" id="IPR011034">
    <property type="entry name" value="Formyl_transferase-like_C_sf"/>
</dbReference>
<dbReference type="EMBL" id="LT594593">
    <property type="protein sequence ID" value="SCP05611.1"/>
    <property type="molecule type" value="Genomic_DNA"/>
</dbReference>
<dbReference type="HAMAP" id="MF_00527">
    <property type="entry name" value="3MGH"/>
    <property type="match status" value="1"/>
</dbReference>
<accession>A0A1D3TKY1</accession>
<evidence type="ECO:0000256" key="9">
    <source>
        <dbReference type="SAM" id="MobiDB-lite"/>
    </source>
</evidence>
<evidence type="ECO:0000256" key="4">
    <source>
        <dbReference type="ARBA" id="ARBA00012000"/>
    </source>
</evidence>
<gene>
    <name evidence="10" type="primary">PocGH01_12047700</name>
    <name evidence="10" type="ORF">POCGH01_12047700</name>
</gene>